<proteinExistence type="predicted"/>
<dbReference type="EMBL" id="JABWMJ010000004">
    <property type="protein sequence ID" value="NUZ06037.1"/>
    <property type="molecule type" value="Genomic_DNA"/>
</dbReference>
<dbReference type="AlphaFoldDB" id="A0A7Y6NMY5"/>
<dbReference type="Proteomes" id="UP000529637">
    <property type="component" value="Unassembled WGS sequence"/>
</dbReference>
<keyword evidence="1" id="KW-0732">Signal</keyword>
<evidence type="ECO:0000256" key="1">
    <source>
        <dbReference type="SAM" id="SignalP"/>
    </source>
</evidence>
<feature type="signal peptide" evidence="1">
    <location>
        <begin position="1"/>
        <end position="24"/>
    </location>
</feature>
<keyword evidence="3" id="KW-1185">Reference proteome</keyword>
<comment type="caution">
    <text evidence="2">The sequence shown here is derived from an EMBL/GenBank/DDBJ whole genome shotgun (WGS) entry which is preliminary data.</text>
</comment>
<evidence type="ECO:0000313" key="2">
    <source>
        <dbReference type="EMBL" id="NUZ06037.1"/>
    </source>
</evidence>
<evidence type="ECO:0000313" key="3">
    <source>
        <dbReference type="Proteomes" id="UP000529637"/>
    </source>
</evidence>
<reference evidence="2 3" key="1">
    <citation type="submission" date="2020-06" db="EMBL/GenBank/DDBJ databases">
        <title>Schlegella sp. ID0723 isolated from air conditioner.</title>
        <authorList>
            <person name="Kim D.Y."/>
            <person name="Kim D.-U."/>
        </authorList>
    </citation>
    <scope>NUCLEOTIDE SEQUENCE [LARGE SCALE GENOMIC DNA]</scope>
    <source>
        <strain evidence="2 3">ID0723</strain>
    </source>
</reference>
<gene>
    <name evidence="2" type="ORF">HQN59_09710</name>
</gene>
<dbReference type="RefSeq" id="WP_176068635.1">
    <property type="nucleotide sequence ID" value="NZ_JABWMJ010000004.1"/>
</dbReference>
<feature type="chain" id="PRO_5030982677" evidence="1">
    <location>
        <begin position="25"/>
        <end position="125"/>
    </location>
</feature>
<sequence>MKSNKTLLAATAIALLNGASLANAGTYSLAPAGQGPIDNPVAQTSSVSREQVRSQIAQARVRGELIPAGQGPVGNLRSSASVLARADVKTQTLQARNAGALVPAGEGPVDAITATYHRANAPVAD</sequence>
<name>A0A7Y6NMY5_9BURK</name>
<protein>
    <submittedName>
        <fullName evidence="2">DUF4148 domain-containing protein</fullName>
    </submittedName>
</protein>
<organism evidence="2 3">
    <name type="scientific">Piscinibacter koreensis</name>
    <dbReference type="NCBI Taxonomy" id="2742824"/>
    <lineage>
        <taxon>Bacteria</taxon>
        <taxon>Pseudomonadati</taxon>
        <taxon>Pseudomonadota</taxon>
        <taxon>Betaproteobacteria</taxon>
        <taxon>Burkholderiales</taxon>
        <taxon>Sphaerotilaceae</taxon>
        <taxon>Piscinibacter</taxon>
    </lineage>
</organism>
<accession>A0A7Y6NMY5</accession>